<accession>A0A8J9ZER8</accession>
<reference evidence="12" key="1">
    <citation type="submission" date="2022-01" db="EMBL/GenBank/DDBJ databases">
        <authorList>
            <person name="Braso-Vives M."/>
        </authorList>
    </citation>
    <scope>NUCLEOTIDE SEQUENCE</scope>
</reference>
<protein>
    <recommendedName>
        <fullName evidence="3">Activated RNA polymerase II transcriptional coactivator p15</fullName>
    </recommendedName>
    <alternativeName>
        <fullName evidence="9">SUB1 homolog</fullName>
    </alternativeName>
</protein>
<feature type="domain" description="Transcriptional coactivator p15 (PC4) C-terminal" evidence="11">
    <location>
        <begin position="50"/>
        <end position="100"/>
    </location>
</feature>
<evidence type="ECO:0000256" key="2">
    <source>
        <dbReference type="ARBA" id="ARBA00009001"/>
    </source>
</evidence>
<proteinExistence type="inferred from homology"/>
<dbReference type="EMBL" id="OV696687">
    <property type="protein sequence ID" value="CAH1253273.1"/>
    <property type="molecule type" value="Genomic_DNA"/>
</dbReference>
<dbReference type="OrthoDB" id="2505440at2759"/>
<evidence type="ECO:0000259" key="11">
    <source>
        <dbReference type="Pfam" id="PF02229"/>
    </source>
</evidence>
<evidence type="ECO:0000256" key="4">
    <source>
        <dbReference type="ARBA" id="ARBA00023015"/>
    </source>
</evidence>
<dbReference type="InterPro" id="IPR009044">
    <property type="entry name" value="ssDNA-bd_transcriptional_reg"/>
</dbReference>
<comment type="subcellular location">
    <subcellularLocation>
        <location evidence="1">Nucleus</location>
    </subcellularLocation>
</comment>
<dbReference type="AlphaFoldDB" id="A0A8J9ZER8"/>
<evidence type="ECO:0000313" key="12">
    <source>
        <dbReference type="EMBL" id="CAH1253273.1"/>
    </source>
</evidence>
<name>A0A8J9ZER8_BRALA</name>
<keyword evidence="6" id="KW-0804">Transcription</keyword>
<dbReference type="PANTHER" id="PTHR13215">
    <property type="entry name" value="RNA POLYMERASE II TRANSCRIPTIONAL COACTIVATOR"/>
    <property type="match status" value="1"/>
</dbReference>
<keyword evidence="5" id="KW-0238">DNA-binding</keyword>
<evidence type="ECO:0000256" key="1">
    <source>
        <dbReference type="ARBA" id="ARBA00004123"/>
    </source>
</evidence>
<evidence type="ECO:0000256" key="6">
    <source>
        <dbReference type="ARBA" id="ARBA00023163"/>
    </source>
</evidence>
<keyword evidence="4" id="KW-0805">Transcription regulation</keyword>
<dbReference type="Gene3D" id="2.30.31.10">
    <property type="entry name" value="Transcriptional Coactivator Pc4, Chain A"/>
    <property type="match status" value="1"/>
</dbReference>
<keyword evidence="7" id="KW-0539">Nucleus</keyword>
<evidence type="ECO:0000256" key="9">
    <source>
        <dbReference type="ARBA" id="ARBA00031984"/>
    </source>
</evidence>
<dbReference type="GO" id="GO:0003677">
    <property type="term" value="F:DNA binding"/>
    <property type="evidence" value="ECO:0007669"/>
    <property type="project" value="UniProtKB-KW"/>
</dbReference>
<dbReference type="Proteomes" id="UP000838412">
    <property type="component" value="Chromosome 2"/>
</dbReference>
<evidence type="ECO:0000256" key="7">
    <source>
        <dbReference type="ARBA" id="ARBA00023242"/>
    </source>
</evidence>
<evidence type="ECO:0000256" key="5">
    <source>
        <dbReference type="ARBA" id="ARBA00023125"/>
    </source>
</evidence>
<gene>
    <name evidence="12" type="primary">SUB1</name>
    <name evidence="12" type="ORF">BLAG_LOCUS13096</name>
</gene>
<comment type="similarity">
    <text evidence="2">Belongs to the transcriptional coactivator PC4 family.</text>
</comment>
<dbReference type="GO" id="GO:0060261">
    <property type="term" value="P:positive regulation of transcription initiation by RNA polymerase II"/>
    <property type="evidence" value="ECO:0007669"/>
    <property type="project" value="InterPro"/>
</dbReference>
<evidence type="ECO:0000256" key="3">
    <source>
        <dbReference type="ARBA" id="ARBA00013386"/>
    </source>
</evidence>
<dbReference type="InterPro" id="IPR045125">
    <property type="entry name" value="Sub1/Tcp4-like"/>
</dbReference>
<keyword evidence="13" id="KW-1185">Reference proteome</keyword>
<evidence type="ECO:0000256" key="8">
    <source>
        <dbReference type="ARBA" id="ARBA00024848"/>
    </source>
</evidence>
<dbReference type="Pfam" id="PF02229">
    <property type="entry name" value="PC4"/>
    <property type="match status" value="1"/>
</dbReference>
<organism evidence="12 13">
    <name type="scientific">Branchiostoma lanceolatum</name>
    <name type="common">Common lancelet</name>
    <name type="synonym">Amphioxus lanceolatum</name>
    <dbReference type="NCBI Taxonomy" id="7740"/>
    <lineage>
        <taxon>Eukaryota</taxon>
        <taxon>Metazoa</taxon>
        <taxon>Chordata</taxon>
        <taxon>Cephalochordata</taxon>
        <taxon>Leptocardii</taxon>
        <taxon>Amphioxiformes</taxon>
        <taxon>Branchiostomatidae</taxon>
        <taxon>Branchiostoma</taxon>
    </lineage>
</organism>
<dbReference type="InterPro" id="IPR003173">
    <property type="entry name" value="PC4_C"/>
</dbReference>
<dbReference type="GO" id="GO:0005634">
    <property type="term" value="C:nucleus"/>
    <property type="evidence" value="ECO:0007669"/>
    <property type="project" value="UniProtKB-SubCell"/>
</dbReference>
<feature type="compositionally biased region" description="Basic residues" evidence="10">
    <location>
        <begin position="25"/>
        <end position="37"/>
    </location>
</feature>
<sequence>MPKHKSKAYVSDSDDSDISDDEKAAKKRKLEKKKKQQAKREEDEGSDMIQLSNKRFISVREFKGKCLIDIREYYDADGELKPGRKGISLTTDQWRRLKEAMDEIDGKITDLVG</sequence>
<dbReference type="SUPFAM" id="SSF54447">
    <property type="entry name" value="ssDNA-binding transcriptional regulator domain"/>
    <property type="match status" value="1"/>
</dbReference>
<feature type="region of interest" description="Disordered" evidence="10">
    <location>
        <begin position="1"/>
        <end position="47"/>
    </location>
</feature>
<comment type="function">
    <text evidence="8">General coactivator that functions cooperatively with TAFs and mediates functional interactions between upstream activators and the general transcriptional machinery. May be involved in stabilizing the multiprotein transcription complex. Binds single-stranded DNA. Also binds, in vitro, non-specifically to double-stranded DNA (ds DNA).</text>
</comment>
<dbReference type="GO" id="GO:0003713">
    <property type="term" value="F:transcription coactivator activity"/>
    <property type="evidence" value="ECO:0007669"/>
    <property type="project" value="InterPro"/>
</dbReference>
<evidence type="ECO:0000313" key="13">
    <source>
        <dbReference type="Proteomes" id="UP000838412"/>
    </source>
</evidence>
<evidence type="ECO:0000256" key="10">
    <source>
        <dbReference type="SAM" id="MobiDB-lite"/>
    </source>
</evidence>